<keyword evidence="3" id="KW-1185">Reference proteome</keyword>
<sequence>MTQNIKSSRVMLQISSSRTAANRRYYERNRERILKRRKDSRNETRAQLQLLEEIMILCSQTHYCPTSPRDPLYFESSQNETMPAQDRRKHINNK</sequence>
<gene>
    <name evidence="2" type="ORF">CPELLU_LOCUS10249</name>
</gene>
<proteinExistence type="predicted"/>
<dbReference type="AlphaFoldDB" id="A0A9N9EC36"/>
<organism evidence="2 3">
    <name type="scientific">Cetraspora pellucida</name>
    <dbReference type="NCBI Taxonomy" id="1433469"/>
    <lineage>
        <taxon>Eukaryota</taxon>
        <taxon>Fungi</taxon>
        <taxon>Fungi incertae sedis</taxon>
        <taxon>Mucoromycota</taxon>
        <taxon>Glomeromycotina</taxon>
        <taxon>Glomeromycetes</taxon>
        <taxon>Diversisporales</taxon>
        <taxon>Gigasporaceae</taxon>
        <taxon>Cetraspora</taxon>
    </lineage>
</organism>
<comment type="caution">
    <text evidence="2">The sequence shown here is derived from an EMBL/GenBank/DDBJ whole genome shotgun (WGS) entry which is preliminary data.</text>
</comment>
<evidence type="ECO:0000256" key="1">
    <source>
        <dbReference type="SAM" id="MobiDB-lite"/>
    </source>
</evidence>
<reference evidence="2" key="1">
    <citation type="submission" date="2021-06" db="EMBL/GenBank/DDBJ databases">
        <authorList>
            <person name="Kallberg Y."/>
            <person name="Tangrot J."/>
            <person name="Rosling A."/>
        </authorList>
    </citation>
    <scope>NUCLEOTIDE SEQUENCE</scope>
    <source>
        <strain evidence="2">FL966</strain>
    </source>
</reference>
<name>A0A9N9EC36_9GLOM</name>
<evidence type="ECO:0000313" key="2">
    <source>
        <dbReference type="EMBL" id="CAG8670573.1"/>
    </source>
</evidence>
<dbReference type="EMBL" id="CAJVQA010008369">
    <property type="protein sequence ID" value="CAG8670573.1"/>
    <property type="molecule type" value="Genomic_DNA"/>
</dbReference>
<dbReference type="Proteomes" id="UP000789759">
    <property type="component" value="Unassembled WGS sequence"/>
</dbReference>
<protein>
    <submittedName>
        <fullName evidence="2">10003_t:CDS:1</fullName>
    </submittedName>
</protein>
<evidence type="ECO:0000313" key="3">
    <source>
        <dbReference type="Proteomes" id="UP000789759"/>
    </source>
</evidence>
<accession>A0A9N9EC36</accession>
<feature type="region of interest" description="Disordered" evidence="1">
    <location>
        <begin position="68"/>
        <end position="94"/>
    </location>
</feature>